<sequence length="158" mass="17910">MHTGQYKSCPRPFSPPSLTPETPRHLQVLLYSAAFSANPYAHKALTHTAPPCADPYPEESCTQPDEYDVRPDEAERPRTPQGGTMHARGRLENTRRLIRRDERERREALQKPLQAKTQQDSAKRRTSQHTTETKILTQKKIPAVMSIQPASACREDAP</sequence>
<name>A0ACC2I8G0_9PLEO</name>
<organism evidence="1 2">
    <name type="scientific">Boeremia exigua</name>
    <dbReference type="NCBI Taxonomy" id="749465"/>
    <lineage>
        <taxon>Eukaryota</taxon>
        <taxon>Fungi</taxon>
        <taxon>Dikarya</taxon>
        <taxon>Ascomycota</taxon>
        <taxon>Pezizomycotina</taxon>
        <taxon>Dothideomycetes</taxon>
        <taxon>Pleosporomycetidae</taxon>
        <taxon>Pleosporales</taxon>
        <taxon>Pleosporineae</taxon>
        <taxon>Didymellaceae</taxon>
        <taxon>Boeremia</taxon>
    </lineage>
</organism>
<dbReference type="EMBL" id="JAPHNI010000407">
    <property type="protein sequence ID" value="KAJ8111426.1"/>
    <property type="molecule type" value="Genomic_DNA"/>
</dbReference>
<evidence type="ECO:0000313" key="1">
    <source>
        <dbReference type="EMBL" id="KAJ8111426.1"/>
    </source>
</evidence>
<reference evidence="1" key="1">
    <citation type="submission" date="2022-11" db="EMBL/GenBank/DDBJ databases">
        <title>Genome Sequence of Boeremia exigua.</title>
        <authorList>
            <person name="Buettner E."/>
        </authorList>
    </citation>
    <scope>NUCLEOTIDE SEQUENCE</scope>
    <source>
        <strain evidence="1">CU02</strain>
    </source>
</reference>
<dbReference type="Proteomes" id="UP001153331">
    <property type="component" value="Unassembled WGS sequence"/>
</dbReference>
<accession>A0ACC2I8G0</accession>
<protein>
    <submittedName>
        <fullName evidence="1">Uncharacterized protein</fullName>
    </submittedName>
</protein>
<comment type="caution">
    <text evidence="1">The sequence shown here is derived from an EMBL/GenBank/DDBJ whole genome shotgun (WGS) entry which is preliminary data.</text>
</comment>
<evidence type="ECO:0000313" key="2">
    <source>
        <dbReference type="Proteomes" id="UP001153331"/>
    </source>
</evidence>
<keyword evidence="2" id="KW-1185">Reference proteome</keyword>
<gene>
    <name evidence="1" type="ORF">OPT61_g5984</name>
</gene>
<proteinExistence type="predicted"/>